<dbReference type="InterPro" id="IPR020069">
    <property type="entry name" value="Ribosomal_bL9_C"/>
</dbReference>
<keyword evidence="4 7" id="KW-0689">Ribosomal protein</keyword>
<evidence type="ECO:0000256" key="5">
    <source>
        <dbReference type="ARBA" id="ARBA00023274"/>
    </source>
</evidence>
<dbReference type="GO" id="GO:0019843">
    <property type="term" value="F:rRNA binding"/>
    <property type="evidence" value="ECO:0007669"/>
    <property type="project" value="UniProtKB-UniRule"/>
</dbReference>
<accession>A0A538S6C2</accession>
<dbReference type="GO" id="GO:0003735">
    <property type="term" value="F:structural constituent of ribosome"/>
    <property type="evidence" value="ECO:0007669"/>
    <property type="project" value="InterPro"/>
</dbReference>
<evidence type="ECO:0000256" key="7">
    <source>
        <dbReference type="HAMAP-Rule" id="MF_00503"/>
    </source>
</evidence>
<keyword evidence="3 7" id="KW-0694">RNA-binding</keyword>
<dbReference type="InterPro" id="IPR020070">
    <property type="entry name" value="Ribosomal_bL9_N"/>
</dbReference>
<evidence type="ECO:0000259" key="9">
    <source>
        <dbReference type="Pfam" id="PF03948"/>
    </source>
</evidence>
<dbReference type="AlphaFoldDB" id="A0A538S6C2"/>
<evidence type="ECO:0000256" key="2">
    <source>
        <dbReference type="ARBA" id="ARBA00022730"/>
    </source>
</evidence>
<dbReference type="Pfam" id="PF01281">
    <property type="entry name" value="Ribosomal_L9_N"/>
    <property type="match status" value="1"/>
</dbReference>
<dbReference type="InterPro" id="IPR036935">
    <property type="entry name" value="Ribosomal_bL9_N_sf"/>
</dbReference>
<dbReference type="NCBIfam" id="TIGR00158">
    <property type="entry name" value="L9"/>
    <property type="match status" value="1"/>
</dbReference>
<dbReference type="PANTHER" id="PTHR21368">
    <property type="entry name" value="50S RIBOSOMAL PROTEIN L9"/>
    <property type="match status" value="1"/>
</dbReference>
<dbReference type="Proteomes" id="UP000316292">
    <property type="component" value="Unassembled WGS sequence"/>
</dbReference>
<organism evidence="10 11">
    <name type="scientific">Eiseniibacteriota bacterium</name>
    <dbReference type="NCBI Taxonomy" id="2212470"/>
    <lineage>
        <taxon>Bacteria</taxon>
        <taxon>Candidatus Eiseniibacteriota</taxon>
    </lineage>
</organism>
<dbReference type="Pfam" id="PF03948">
    <property type="entry name" value="Ribosomal_L9_C"/>
    <property type="match status" value="1"/>
</dbReference>
<gene>
    <name evidence="7" type="primary">rplI</name>
    <name evidence="10" type="ORF">E6K71_11340</name>
</gene>
<dbReference type="Gene3D" id="3.10.430.100">
    <property type="entry name" value="Ribosomal protein L9, C-terminal domain"/>
    <property type="match status" value="1"/>
</dbReference>
<dbReference type="InterPro" id="IPR009027">
    <property type="entry name" value="Ribosomal_bL9/RNase_H1_N"/>
</dbReference>
<dbReference type="GO" id="GO:0005840">
    <property type="term" value="C:ribosome"/>
    <property type="evidence" value="ECO:0007669"/>
    <property type="project" value="UniProtKB-KW"/>
</dbReference>
<comment type="similarity">
    <text evidence="1 7">Belongs to the bacterial ribosomal protein bL9 family.</text>
</comment>
<dbReference type="InterPro" id="IPR000244">
    <property type="entry name" value="Ribosomal_bL9"/>
</dbReference>
<sequence>MCLEGGFDRVKVILTTDVAALGKSGELKSVADGYAQNFLIPRKLAVPAAGGAYRAWQHDIANREDKRQREREEADIVATRVAGTTLTMGVKVGEGGKLYGSITAKDVADALGRRGISVDRHKVDLEEPLKSLGTYKVAVKVYPGLTPEVTVVVEPKG</sequence>
<dbReference type="InterPro" id="IPR036791">
    <property type="entry name" value="Ribosomal_bL9_C_sf"/>
</dbReference>
<evidence type="ECO:0000256" key="1">
    <source>
        <dbReference type="ARBA" id="ARBA00010605"/>
    </source>
</evidence>
<proteinExistence type="inferred from homology"/>
<feature type="domain" description="Ribosomal protein L9" evidence="8">
    <location>
        <begin position="10"/>
        <end position="49"/>
    </location>
</feature>
<dbReference type="Gene3D" id="3.40.5.10">
    <property type="entry name" value="Ribosomal protein L9, N-terminal domain"/>
    <property type="match status" value="1"/>
</dbReference>
<dbReference type="GO" id="GO:0006412">
    <property type="term" value="P:translation"/>
    <property type="evidence" value="ECO:0007669"/>
    <property type="project" value="UniProtKB-UniRule"/>
</dbReference>
<dbReference type="SUPFAM" id="SSF55653">
    <property type="entry name" value="Ribosomal protein L9 C-domain"/>
    <property type="match status" value="1"/>
</dbReference>
<dbReference type="InterPro" id="IPR020594">
    <property type="entry name" value="Ribosomal_bL9_bac/chp"/>
</dbReference>
<keyword evidence="2 7" id="KW-0699">rRNA-binding</keyword>
<evidence type="ECO:0000313" key="11">
    <source>
        <dbReference type="Proteomes" id="UP000316292"/>
    </source>
</evidence>
<name>A0A538S6C2_UNCEI</name>
<evidence type="ECO:0000259" key="8">
    <source>
        <dbReference type="Pfam" id="PF01281"/>
    </source>
</evidence>
<keyword evidence="5 7" id="KW-0687">Ribonucleoprotein</keyword>
<reference evidence="10 11" key="1">
    <citation type="journal article" date="2019" name="Nat. Microbiol.">
        <title>Mediterranean grassland soil C-N compound turnover is dependent on rainfall and depth, and is mediated by genomically divergent microorganisms.</title>
        <authorList>
            <person name="Diamond S."/>
            <person name="Andeer P.F."/>
            <person name="Li Z."/>
            <person name="Crits-Christoph A."/>
            <person name="Burstein D."/>
            <person name="Anantharaman K."/>
            <person name="Lane K.R."/>
            <person name="Thomas B.C."/>
            <person name="Pan C."/>
            <person name="Northen T.R."/>
            <person name="Banfield J.F."/>
        </authorList>
    </citation>
    <scope>NUCLEOTIDE SEQUENCE [LARGE SCALE GENOMIC DNA]</scope>
    <source>
        <strain evidence="10">WS_1</strain>
    </source>
</reference>
<dbReference type="GO" id="GO:1990904">
    <property type="term" value="C:ribonucleoprotein complex"/>
    <property type="evidence" value="ECO:0007669"/>
    <property type="project" value="UniProtKB-KW"/>
</dbReference>
<feature type="domain" description="Large ribosomal subunit protein bL9 C-terminal" evidence="9">
    <location>
        <begin position="73"/>
        <end position="154"/>
    </location>
</feature>
<dbReference type="SUPFAM" id="SSF55658">
    <property type="entry name" value="L9 N-domain-like"/>
    <property type="match status" value="1"/>
</dbReference>
<evidence type="ECO:0000256" key="3">
    <source>
        <dbReference type="ARBA" id="ARBA00022884"/>
    </source>
</evidence>
<comment type="function">
    <text evidence="7">Binds to the 23S rRNA.</text>
</comment>
<evidence type="ECO:0000256" key="6">
    <source>
        <dbReference type="ARBA" id="ARBA00035292"/>
    </source>
</evidence>
<protein>
    <recommendedName>
        <fullName evidence="6 7">Large ribosomal subunit protein bL9</fullName>
    </recommendedName>
</protein>
<evidence type="ECO:0000256" key="4">
    <source>
        <dbReference type="ARBA" id="ARBA00022980"/>
    </source>
</evidence>
<evidence type="ECO:0000313" key="10">
    <source>
        <dbReference type="EMBL" id="TMQ46922.1"/>
    </source>
</evidence>
<dbReference type="HAMAP" id="MF_00503">
    <property type="entry name" value="Ribosomal_bL9"/>
    <property type="match status" value="1"/>
</dbReference>
<dbReference type="EMBL" id="VBOR01000138">
    <property type="protein sequence ID" value="TMQ46922.1"/>
    <property type="molecule type" value="Genomic_DNA"/>
</dbReference>
<comment type="caution">
    <text evidence="10">The sequence shown here is derived from an EMBL/GenBank/DDBJ whole genome shotgun (WGS) entry which is preliminary data.</text>
</comment>